<dbReference type="EMBL" id="BART01030844">
    <property type="protein sequence ID" value="GAH07862.1"/>
    <property type="molecule type" value="Genomic_DNA"/>
</dbReference>
<dbReference type="AlphaFoldDB" id="X1CJI8"/>
<accession>X1CJI8</accession>
<feature type="non-terminal residue" evidence="1">
    <location>
        <position position="1"/>
    </location>
</feature>
<comment type="caution">
    <text evidence="1">The sequence shown here is derived from an EMBL/GenBank/DDBJ whole genome shotgun (WGS) entry which is preliminary data.</text>
</comment>
<organism evidence="1">
    <name type="scientific">marine sediment metagenome</name>
    <dbReference type="NCBI Taxonomy" id="412755"/>
    <lineage>
        <taxon>unclassified sequences</taxon>
        <taxon>metagenomes</taxon>
        <taxon>ecological metagenomes</taxon>
    </lineage>
</organism>
<sequence>FLTERSSLILPQTRQLSLALQKIGFQDINKAVSKNDITEYLINFLRNKTTIVQEE</sequence>
<name>X1CJI8_9ZZZZ</name>
<proteinExistence type="predicted"/>
<protein>
    <submittedName>
        <fullName evidence="1">Uncharacterized protein</fullName>
    </submittedName>
</protein>
<reference evidence="1" key="1">
    <citation type="journal article" date="2014" name="Front. Microbiol.">
        <title>High frequency of phylogenetically diverse reductive dehalogenase-homologous genes in deep subseafloor sedimentary metagenomes.</title>
        <authorList>
            <person name="Kawai M."/>
            <person name="Futagami T."/>
            <person name="Toyoda A."/>
            <person name="Takaki Y."/>
            <person name="Nishi S."/>
            <person name="Hori S."/>
            <person name="Arai W."/>
            <person name="Tsubouchi T."/>
            <person name="Morono Y."/>
            <person name="Uchiyama I."/>
            <person name="Ito T."/>
            <person name="Fujiyama A."/>
            <person name="Inagaki F."/>
            <person name="Takami H."/>
        </authorList>
    </citation>
    <scope>NUCLEOTIDE SEQUENCE</scope>
    <source>
        <strain evidence="1">Expedition CK06-06</strain>
    </source>
</reference>
<evidence type="ECO:0000313" key="1">
    <source>
        <dbReference type="EMBL" id="GAH07862.1"/>
    </source>
</evidence>
<gene>
    <name evidence="1" type="ORF">S01H4_53724</name>
</gene>